<dbReference type="Pfam" id="PF00158">
    <property type="entry name" value="Sigma54_activat"/>
    <property type="match status" value="1"/>
</dbReference>
<evidence type="ECO:0000256" key="2">
    <source>
        <dbReference type="ARBA" id="ARBA00022840"/>
    </source>
</evidence>
<dbReference type="PRINTS" id="PR01590">
    <property type="entry name" value="HTHFIS"/>
</dbReference>
<dbReference type="OrthoDB" id="9803970at2"/>
<dbReference type="InterPro" id="IPR025662">
    <property type="entry name" value="Sigma_54_int_dom_ATP-bd_1"/>
</dbReference>
<dbReference type="CDD" id="cd00009">
    <property type="entry name" value="AAA"/>
    <property type="match status" value="1"/>
</dbReference>
<reference evidence="8 9" key="1">
    <citation type="submission" date="2018-08" db="EMBL/GenBank/DDBJ databases">
        <title>A genome reference for cultivated species of the human gut microbiota.</title>
        <authorList>
            <person name="Zou Y."/>
            <person name="Xue W."/>
            <person name="Luo G."/>
        </authorList>
    </citation>
    <scope>NUCLEOTIDE SEQUENCE [LARGE SCALE GENOMIC DNA]</scope>
    <source>
        <strain evidence="8 9">AM07-24</strain>
    </source>
</reference>
<dbReference type="PROSITE" id="PS00688">
    <property type="entry name" value="SIGMA54_INTERACT_3"/>
    <property type="match status" value="1"/>
</dbReference>
<dbReference type="InterPro" id="IPR009057">
    <property type="entry name" value="Homeodomain-like_sf"/>
</dbReference>
<keyword evidence="3" id="KW-0805">Transcription regulation</keyword>
<dbReference type="Pfam" id="PF25601">
    <property type="entry name" value="AAA_lid_14"/>
    <property type="match status" value="1"/>
</dbReference>
<accession>A0A415DWD1</accession>
<keyword evidence="1" id="KW-0547">Nucleotide-binding</keyword>
<protein>
    <submittedName>
        <fullName evidence="8">AAA family ATPase</fullName>
    </submittedName>
</protein>
<dbReference type="AlphaFoldDB" id="A0A415DWD1"/>
<dbReference type="PROSITE" id="PS00676">
    <property type="entry name" value="SIGMA54_INTERACT_2"/>
    <property type="match status" value="1"/>
</dbReference>
<keyword evidence="4" id="KW-0238">DNA-binding</keyword>
<comment type="caution">
    <text evidence="8">The sequence shown here is derived from an EMBL/GenBank/DDBJ whole genome shotgun (WGS) entry which is preliminary data.</text>
</comment>
<evidence type="ECO:0000256" key="6">
    <source>
        <dbReference type="SAM" id="MobiDB-lite"/>
    </source>
</evidence>
<keyword evidence="5" id="KW-0804">Transcription</keyword>
<dbReference type="GO" id="GO:0006355">
    <property type="term" value="P:regulation of DNA-templated transcription"/>
    <property type="evidence" value="ECO:0007669"/>
    <property type="project" value="InterPro"/>
</dbReference>
<evidence type="ECO:0000256" key="1">
    <source>
        <dbReference type="ARBA" id="ARBA00022741"/>
    </source>
</evidence>
<feature type="domain" description="Sigma-54 factor interaction" evidence="7">
    <location>
        <begin position="235"/>
        <end position="466"/>
    </location>
</feature>
<dbReference type="STRING" id="1776384.GCA_900086585_01305"/>
<feature type="region of interest" description="Disordered" evidence="6">
    <location>
        <begin position="1"/>
        <end position="25"/>
    </location>
</feature>
<dbReference type="SMART" id="SM00382">
    <property type="entry name" value="AAA"/>
    <property type="match status" value="1"/>
</dbReference>
<feature type="compositionally biased region" description="Basic and acidic residues" evidence="6">
    <location>
        <begin position="16"/>
        <end position="25"/>
    </location>
</feature>
<keyword evidence="9" id="KW-1185">Reference proteome</keyword>
<dbReference type="InterPro" id="IPR058031">
    <property type="entry name" value="AAA_lid_NorR"/>
</dbReference>
<name>A0A415DWD1_9FIRM</name>
<evidence type="ECO:0000313" key="8">
    <source>
        <dbReference type="EMBL" id="RHJ84698.1"/>
    </source>
</evidence>
<dbReference type="PROSITE" id="PS50045">
    <property type="entry name" value="SIGMA54_INTERACT_4"/>
    <property type="match status" value="1"/>
</dbReference>
<evidence type="ECO:0000256" key="4">
    <source>
        <dbReference type="ARBA" id="ARBA00023125"/>
    </source>
</evidence>
<dbReference type="InterPro" id="IPR002197">
    <property type="entry name" value="HTH_Fis"/>
</dbReference>
<dbReference type="PROSITE" id="PS00675">
    <property type="entry name" value="SIGMA54_INTERACT_1"/>
    <property type="match status" value="1"/>
</dbReference>
<dbReference type="Proteomes" id="UP000284841">
    <property type="component" value="Unassembled WGS sequence"/>
</dbReference>
<dbReference type="InterPro" id="IPR003593">
    <property type="entry name" value="AAA+_ATPase"/>
</dbReference>
<dbReference type="InterPro" id="IPR025944">
    <property type="entry name" value="Sigma_54_int_dom_CS"/>
</dbReference>
<dbReference type="InterPro" id="IPR002078">
    <property type="entry name" value="Sigma_54_int"/>
</dbReference>
<evidence type="ECO:0000256" key="5">
    <source>
        <dbReference type="ARBA" id="ARBA00023163"/>
    </source>
</evidence>
<gene>
    <name evidence="8" type="ORF">DW099_17145</name>
</gene>
<dbReference type="EMBL" id="QRMS01000006">
    <property type="protein sequence ID" value="RHJ84698.1"/>
    <property type="molecule type" value="Genomic_DNA"/>
</dbReference>
<dbReference type="Gene3D" id="1.10.10.60">
    <property type="entry name" value="Homeodomain-like"/>
    <property type="match status" value="1"/>
</dbReference>
<dbReference type="InterPro" id="IPR025943">
    <property type="entry name" value="Sigma_54_int_dom_ATP-bd_2"/>
</dbReference>
<dbReference type="PANTHER" id="PTHR32071:SF57">
    <property type="entry name" value="C4-DICARBOXYLATE TRANSPORT TRANSCRIPTIONAL REGULATORY PROTEIN DCTD"/>
    <property type="match status" value="1"/>
</dbReference>
<dbReference type="FunFam" id="3.40.50.300:FF:000006">
    <property type="entry name" value="DNA-binding transcriptional regulator NtrC"/>
    <property type="match status" value="1"/>
</dbReference>
<evidence type="ECO:0000259" key="7">
    <source>
        <dbReference type="PROSITE" id="PS50045"/>
    </source>
</evidence>
<organism evidence="8 9">
    <name type="scientific">Emergencia timonensis</name>
    <dbReference type="NCBI Taxonomy" id="1776384"/>
    <lineage>
        <taxon>Bacteria</taxon>
        <taxon>Bacillati</taxon>
        <taxon>Bacillota</taxon>
        <taxon>Clostridia</taxon>
        <taxon>Peptostreptococcales</taxon>
        <taxon>Anaerovoracaceae</taxon>
        <taxon>Emergencia</taxon>
    </lineage>
</organism>
<dbReference type="SUPFAM" id="SSF52540">
    <property type="entry name" value="P-loop containing nucleoside triphosphate hydrolases"/>
    <property type="match status" value="1"/>
</dbReference>
<dbReference type="GO" id="GO:0043565">
    <property type="term" value="F:sequence-specific DNA binding"/>
    <property type="evidence" value="ECO:0007669"/>
    <property type="project" value="InterPro"/>
</dbReference>
<dbReference type="GO" id="GO:0005524">
    <property type="term" value="F:ATP binding"/>
    <property type="evidence" value="ECO:0007669"/>
    <property type="project" value="UniProtKB-KW"/>
</dbReference>
<proteinExistence type="predicted"/>
<dbReference type="SUPFAM" id="SSF46689">
    <property type="entry name" value="Homeodomain-like"/>
    <property type="match status" value="1"/>
</dbReference>
<dbReference type="InterPro" id="IPR027417">
    <property type="entry name" value="P-loop_NTPase"/>
</dbReference>
<sequence length="550" mass="62346">MRTKLDSVMERLNSNDTEKQEMQYRKSTKDHLAEKVCDFLMGRYEGSVELLLLCTDEGRVISLYPAQEVQRYGRGLSADDLLALKEMLNWSDRVKGYLLFAVAAAEGQSGFLDAFSNDMIRLMGIYERENAKKNFLLRALDFMDNPLCIYDRDAIFRYGNSAYCNVMNIRDREAAVGVHVNDLMKNSGTSIHAMKSTSNKYNMFGVWEFLYLNKLNLNKMNKIIGHAAEYTFDLIIGESEGIRQSIAIASEFATAGRNSVLIVGESGVGKELFAQAIHNYSNRGQEAFIALNCANFPENLFESELFGYVGSAFTGASKNGQLGKFELADGGTLFLDEIAEMPFYFQSKLLRILETGKITRIGDTREIEVGVRVIAATNRDLERMVEEGLFRKDLYYRLQVFNLVIPPLREREDDIVPLAEVFLKQVAQSNGRLAKLLDYSAKKTLTEYNWPGNVRELRNVIQRVALLSKRNVINDKDIEASISSKPYSFKADAPETPENRLEKCRREIEKANANLLKEALEITDGNKQEAAALLGMSRATFYRMMEKYMG</sequence>
<dbReference type="Gene3D" id="1.10.8.60">
    <property type="match status" value="1"/>
</dbReference>
<evidence type="ECO:0000313" key="9">
    <source>
        <dbReference type="Proteomes" id="UP000284841"/>
    </source>
</evidence>
<evidence type="ECO:0000256" key="3">
    <source>
        <dbReference type="ARBA" id="ARBA00023015"/>
    </source>
</evidence>
<dbReference type="Gene3D" id="3.40.50.300">
    <property type="entry name" value="P-loop containing nucleotide triphosphate hydrolases"/>
    <property type="match status" value="1"/>
</dbReference>
<dbReference type="PANTHER" id="PTHR32071">
    <property type="entry name" value="TRANSCRIPTIONAL REGULATORY PROTEIN"/>
    <property type="match status" value="1"/>
</dbReference>
<keyword evidence="2" id="KW-0067">ATP-binding</keyword>
<dbReference type="Pfam" id="PF02954">
    <property type="entry name" value="HTH_8"/>
    <property type="match status" value="1"/>
</dbReference>
<dbReference type="RefSeq" id="WP_118336523.1">
    <property type="nucleotide sequence ID" value="NZ_AP025567.1"/>
</dbReference>